<dbReference type="GO" id="GO:0006508">
    <property type="term" value="P:proteolysis"/>
    <property type="evidence" value="ECO:0007669"/>
    <property type="project" value="InterPro"/>
</dbReference>
<feature type="domain" description="Peptidase S9 prolyl oligopeptidase catalytic" evidence="3">
    <location>
        <begin position="529"/>
        <end position="651"/>
    </location>
</feature>
<name>A0A7S4UEB4_9DINO</name>
<feature type="compositionally biased region" description="Pro residues" evidence="2">
    <location>
        <begin position="1"/>
        <end position="16"/>
    </location>
</feature>
<proteinExistence type="predicted"/>
<dbReference type="EMBL" id="HBNR01022709">
    <property type="protein sequence ID" value="CAE4575547.1"/>
    <property type="molecule type" value="Transcribed_RNA"/>
</dbReference>
<gene>
    <name evidence="4" type="ORF">AMON00008_LOCUS15167</name>
</gene>
<feature type="region of interest" description="Disordered" evidence="2">
    <location>
        <begin position="663"/>
        <end position="701"/>
    </location>
</feature>
<dbReference type="PANTHER" id="PTHR42776">
    <property type="entry name" value="SERINE PEPTIDASE S9 FAMILY MEMBER"/>
    <property type="match status" value="1"/>
</dbReference>
<keyword evidence="1" id="KW-0378">Hydrolase</keyword>
<dbReference type="Gene3D" id="3.40.50.1820">
    <property type="entry name" value="alpha/beta hydrolase"/>
    <property type="match status" value="1"/>
</dbReference>
<dbReference type="Pfam" id="PF00326">
    <property type="entry name" value="Peptidase_S9"/>
    <property type="match status" value="2"/>
</dbReference>
<protein>
    <recommendedName>
        <fullName evidence="3">Peptidase S9 prolyl oligopeptidase catalytic domain-containing protein</fullName>
    </recommendedName>
</protein>
<dbReference type="AlphaFoldDB" id="A0A7S4UEB4"/>
<evidence type="ECO:0000256" key="1">
    <source>
        <dbReference type="ARBA" id="ARBA00022801"/>
    </source>
</evidence>
<dbReference type="SUPFAM" id="SSF53474">
    <property type="entry name" value="alpha/beta-Hydrolases"/>
    <property type="match status" value="1"/>
</dbReference>
<dbReference type="InterPro" id="IPR029058">
    <property type="entry name" value="AB_hydrolase_fold"/>
</dbReference>
<feature type="region of interest" description="Disordered" evidence="2">
    <location>
        <begin position="1"/>
        <end position="24"/>
    </location>
</feature>
<feature type="compositionally biased region" description="Low complexity" evidence="2">
    <location>
        <begin position="665"/>
        <end position="690"/>
    </location>
</feature>
<reference evidence="4" key="1">
    <citation type="submission" date="2021-01" db="EMBL/GenBank/DDBJ databases">
        <authorList>
            <person name="Corre E."/>
            <person name="Pelletier E."/>
            <person name="Niang G."/>
            <person name="Scheremetjew M."/>
            <person name="Finn R."/>
            <person name="Kale V."/>
            <person name="Holt S."/>
            <person name="Cochrane G."/>
            <person name="Meng A."/>
            <person name="Brown T."/>
            <person name="Cohen L."/>
        </authorList>
    </citation>
    <scope>NUCLEOTIDE SEQUENCE</scope>
    <source>
        <strain evidence="4">CCMP3105</strain>
    </source>
</reference>
<dbReference type="InterPro" id="IPR001375">
    <property type="entry name" value="Peptidase_S9_cat"/>
</dbReference>
<dbReference type="GO" id="GO:0004252">
    <property type="term" value="F:serine-type endopeptidase activity"/>
    <property type="evidence" value="ECO:0007669"/>
    <property type="project" value="TreeGrafter"/>
</dbReference>
<evidence type="ECO:0000256" key="2">
    <source>
        <dbReference type="SAM" id="MobiDB-lite"/>
    </source>
</evidence>
<evidence type="ECO:0000313" key="4">
    <source>
        <dbReference type="EMBL" id="CAE4575547.1"/>
    </source>
</evidence>
<accession>A0A7S4UEB4</accession>
<dbReference type="PANTHER" id="PTHR42776:SF27">
    <property type="entry name" value="DIPEPTIDYL PEPTIDASE FAMILY MEMBER 6"/>
    <property type="match status" value="1"/>
</dbReference>
<evidence type="ECO:0000259" key="3">
    <source>
        <dbReference type="Pfam" id="PF00326"/>
    </source>
</evidence>
<organism evidence="4">
    <name type="scientific">Alexandrium monilatum</name>
    <dbReference type="NCBI Taxonomy" id="311494"/>
    <lineage>
        <taxon>Eukaryota</taxon>
        <taxon>Sar</taxon>
        <taxon>Alveolata</taxon>
        <taxon>Dinophyceae</taxon>
        <taxon>Gonyaulacales</taxon>
        <taxon>Pyrocystaceae</taxon>
        <taxon>Alexandrium</taxon>
    </lineage>
</organism>
<sequence>MDAAPAPPAPVWPPEAEPGLSDALKPEVPISPELDCWTSPELTVSAVKDVICCGQVLVLLLEGCSGPLQRSNLALWRPPPAAEAGSGSQTGVARLRPLLLRGAPVAPEAKACGRLWPGDGAGCFAQCGSGVWRLEIAAAAAAAEGKDEAGEPEPVDVLATQVLALPERVGSMSCCSLSADRGGGLFCAMLVSPQEQAATAGPLIVAAGSSLQQRPAAQLCVFEPRFGLRAVADAPRLSEQLVLSAGGIRQVCVWRTMLNEIPEEAERGEFLAFDCSLGDAEGGRGRLARKDALCLTRGAGRVGSAAVSDDGELILLQANYSMDRPVTTHMALLLLTWPRGEAGPRPERRMLIEGQHIQGFDFLPPLEADGPRGFYVTRLAGVDPETELWSASAQGGARSGPRVCPAVLSRSVALTGLGAQRDLVFGTERGESLPELALARLGAEGDKAEAEVLLSLPQPDGTSSLFVEKIVYPHGDAQVTALLFERREPACSPEAPLLVHVHGGPAIGVVRTRRTAADQCRYPYKHLLMAGYRVLQPLFRGTLGFGDNWSQGNIGSQGSVQGDLGDILAGLDWLNSSHPRLRGTVAPSRTGIWGGSYGGYMTIRAMASVPDRFGAGVALYGFVHNRWMTYEGGDFTWEDEYILPPQEVEEEQADFQMKMVELEESPGGTSPAASPGASPCSRGASPPARSGRQRASSECSRMSASDIWPLPRAMEASDTFNGLHRICKPMLLMHGEKDDICPLSQSQVAFHMLEKNAVPTGLIVYPGEGHGFDRPEHQRDRDRRMLAWFREHLPTEALGPVPDFSSQ</sequence>
<feature type="domain" description="Peptidase S9 prolyl oligopeptidase catalytic" evidence="3">
    <location>
        <begin position="716"/>
        <end position="793"/>
    </location>
</feature>